<evidence type="ECO:0000313" key="1">
    <source>
        <dbReference type="EMBL" id="MCO6393572.1"/>
    </source>
</evidence>
<dbReference type="RefSeq" id="WP_252930839.1">
    <property type="nucleotide sequence ID" value="NZ_JAEUWV010000001.1"/>
</dbReference>
<protein>
    <submittedName>
        <fullName evidence="1">DUF4192 domain-containing protein</fullName>
    </submittedName>
</protein>
<name>A0AAW5HT54_9CORY</name>
<gene>
    <name evidence="1" type="ORF">JMN37_01010</name>
</gene>
<organism evidence="1 2">
    <name type="scientific">Corynebacterium lipophilum</name>
    <dbReference type="NCBI Taxonomy" id="2804918"/>
    <lineage>
        <taxon>Bacteria</taxon>
        <taxon>Bacillati</taxon>
        <taxon>Actinomycetota</taxon>
        <taxon>Actinomycetes</taxon>
        <taxon>Mycobacteriales</taxon>
        <taxon>Corynebacteriaceae</taxon>
        <taxon>Corynebacterium</taxon>
    </lineage>
</organism>
<dbReference type="Pfam" id="PF13830">
    <property type="entry name" value="DUF4192"/>
    <property type="match status" value="1"/>
</dbReference>
<sequence>MRINAANSSLFGPSDIIAALPGVLGFYPQESVVVLGIIPDSEGTGGLQLGPVVRVDLTRLEAFIESLKTDVTQYLLGDDVIAYLAVIVSRIPNSELVKDAVDRLQFLEEETGFKVDLCWHVSEIAQGTPYTLLFGPPLNAAEECDRASSLIGGCVSSVISSPSMRPYVEQGILPELDRQDTFSYFEPVDSESVQLAQQIQAQTRKAGLQLLKDLWGGSHAGEEEHPAKLAKEEIESIIEVLLCLPETCLIGQRDANPIGEISNEMRIALEGLTALLTHALLRDTLIPAIMQNPKRLAAPLLFLSRHAVGTVRANALALWAVIAVRCEIGSWAGVALQCALQEMPDHSLSDVLLQLLAIGQYEGLLHAVEEGGEAVWMELEMLAGS</sequence>
<proteinExistence type="predicted"/>
<dbReference type="AlphaFoldDB" id="A0AAW5HT54"/>
<keyword evidence="2" id="KW-1185">Reference proteome</keyword>
<evidence type="ECO:0000313" key="2">
    <source>
        <dbReference type="Proteomes" id="UP001205920"/>
    </source>
</evidence>
<dbReference type="Proteomes" id="UP001205920">
    <property type="component" value="Unassembled WGS sequence"/>
</dbReference>
<dbReference type="EMBL" id="JAEUWV010000001">
    <property type="protein sequence ID" value="MCO6393572.1"/>
    <property type="molecule type" value="Genomic_DNA"/>
</dbReference>
<dbReference type="InterPro" id="IPR025447">
    <property type="entry name" value="DUF4192"/>
</dbReference>
<comment type="caution">
    <text evidence="1">The sequence shown here is derived from an EMBL/GenBank/DDBJ whole genome shotgun (WGS) entry which is preliminary data.</text>
</comment>
<reference evidence="1 2" key="1">
    <citation type="submission" date="2021-01" db="EMBL/GenBank/DDBJ databases">
        <title>Identification and Characterization of Corynebacterium sp.</title>
        <authorList>
            <person name="Luo Q."/>
            <person name="Qu P."/>
            <person name="Chen Q."/>
        </authorList>
    </citation>
    <scope>NUCLEOTIDE SEQUENCE [LARGE SCALE GENOMIC DNA]</scope>
    <source>
        <strain evidence="1 2">MC-18</strain>
    </source>
</reference>
<accession>A0AAW5HT54</accession>